<protein>
    <submittedName>
        <fullName evidence="2">Uncharacterized protein</fullName>
    </submittedName>
</protein>
<evidence type="ECO:0000313" key="2">
    <source>
        <dbReference type="EMBL" id="KRZ32371.1"/>
    </source>
</evidence>
<dbReference type="EMBL" id="JYDV01000111">
    <property type="protein sequence ID" value="KRZ32371.1"/>
    <property type="molecule type" value="Genomic_DNA"/>
</dbReference>
<organism evidence="2 3">
    <name type="scientific">Trichinella pseudospiralis</name>
    <name type="common">Parasitic roundworm</name>
    <dbReference type="NCBI Taxonomy" id="6337"/>
    <lineage>
        <taxon>Eukaryota</taxon>
        <taxon>Metazoa</taxon>
        <taxon>Ecdysozoa</taxon>
        <taxon>Nematoda</taxon>
        <taxon>Enoplea</taxon>
        <taxon>Dorylaimia</taxon>
        <taxon>Trichinellida</taxon>
        <taxon>Trichinellidae</taxon>
        <taxon>Trichinella</taxon>
    </lineage>
</organism>
<evidence type="ECO:0000313" key="3">
    <source>
        <dbReference type="Proteomes" id="UP000054826"/>
    </source>
</evidence>
<feature type="region of interest" description="Disordered" evidence="1">
    <location>
        <begin position="18"/>
        <end position="37"/>
    </location>
</feature>
<comment type="caution">
    <text evidence="2">The sequence shown here is derived from an EMBL/GenBank/DDBJ whole genome shotgun (WGS) entry which is preliminary data.</text>
</comment>
<gene>
    <name evidence="2" type="ORF">T4C_1690</name>
</gene>
<name>A0A0V1JBL3_TRIPS</name>
<accession>A0A0V1JBL3</accession>
<sequence>MYRLIIEQVEMPSVHWVSDDQRAQASEGHDGWTTRPKEKSPLPFLFRLMVTSLVENEADFFENGLSMNGDDHAN</sequence>
<dbReference type="AlphaFoldDB" id="A0A0V1JBL3"/>
<dbReference type="Proteomes" id="UP000054826">
    <property type="component" value="Unassembled WGS sequence"/>
</dbReference>
<proteinExistence type="predicted"/>
<evidence type="ECO:0000256" key="1">
    <source>
        <dbReference type="SAM" id="MobiDB-lite"/>
    </source>
</evidence>
<reference evidence="2 3" key="1">
    <citation type="submission" date="2015-01" db="EMBL/GenBank/DDBJ databases">
        <title>Evolution of Trichinella species and genotypes.</title>
        <authorList>
            <person name="Korhonen P.K."/>
            <person name="Edoardo P."/>
            <person name="Giuseppe L.R."/>
            <person name="Gasser R.B."/>
        </authorList>
    </citation>
    <scope>NUCLEOTIDE SEQUENCE [LARGE SCALE GENOMIC DNA]</scope>
    <source>
        <strain evidence="2">ISS176</strain>
    </source>
</reference>